<feature type="compositionally biased region" description="Low complexity" evidence="1">
    <location>
        <begin position="39"/>
        <end position="48"/>
    </location>
</feature>
<dbReference type="EMBL" id="JPKZ01000888">
    <property type="protein sequence ID" value="KHN84930.1"/>
    <property type="molecule type" value="Genomic_DNA"/>
</dbReference>
<evidence type="ECO:0000313" key="2">
    <source>
        <dbReference type="EMBL" id="KHN84930.1"/>
    </source>
</evidence>
<comment type="caution">
    <text evidence="2">The sequence shown here is derived from an EMBL/GenBank/DDBJ whole genome shotgun (WGS) entry which is preliminary data.</text>
</comment>
<protein>
    <submittedName>
        <fullName evidence="2">Uncharacterized protein</fullName>
    </submittedName>
</protein>
<evidence type="ECO:0000256" key="1">
    <source>
        <dbReference type="SAM" id="MobiDB-lite"/>
    </source>
</evidence>
<dbReference type="Proteomes" id="UP000031036">
    <property type="component" value="Unassembled WGS sequence"/>
</dbReference>
<accession>A0A0B2VVE7</accession>
<evidence type="ECO:0000313" key="3">
    <source>
        <dbReference type="Proteomes" id="UP000031036"/>
    </source>
</evidence>
<reference evidence="2 3" key="1">
    <citation type="submission" date="2014-11" db="EMBL/GenBank/DDBJ databases">
        <title>Genetic blueprint of the zoonotic pathogen Toxocara canis.</title>
        <authorList>
            <person name="Zhu X.-Q."/>
            <person name="Korhonen P.K."/>
            <person name="Cai H."/>
            <person name="Young N.D."/>
            <person name="Nejsum P."/>
            <person name="von Samson-Himmelstjerna G."/>
            <person name="Boag P.R."/>
            <person name="Tan P."/>
            <person name="Li Q."/>
            <person name="Min J."/>
            <person name="Yang Y."/>
            <person name="Wang X."/>
            <person name="Fang X."/>
            <person name="Hall R.S."/>
            <person name="Hofmann A."/>
            <person name="Sternberg P.W."/>
            <person name="Jex A.R."/>
            <person name="Gasser R.B."/>
        </authorList>
    </citation>
    <scope>NUCLEOTIDE SEQUENCE [LARGE SCALE GENOMIC DNA]</scope>
    <source>
        <strain evidence="2">PN_DK_2014</strain>
    </source>
</reference>
<proteinExistence type="predicted"/>
<gene>
    <name evidence="2" type="ORF">Tcan_03923</name>
</gene>
<feature type="compositionally biased region" description="Basic and acidic residues" evidence="1">
    <location>
        <begin position="1"/>
        <end position="29"/>
    </location>
</feature>
<name>A0A0B2VVE7_TOXCA</name>
<feature type="region of interest" description="Disordered" evidence="1">
    <location>
        <begin position="1"/>
        <end position="54"/>
    </location>
</feature>
<keyword evidence="3" id="KW-1185">Reference proteome</keyword>
<sequence length="153" mass="17478">MELKEEEVLLERTQGEENDVITDKTISEKSEEEMTAGLDEASAESAADNEPGFNTCRSMKAKSWNDQQRENCLLDAMMRAMETFQTACLPDAEAYQQFCRTWKDVRMPRGTKTTKRSIIVIKYRKITTIHWSNYSSIGSFHIQKVISSATNGH</sequence>
<organism evidence="2 3">
    <name type="scientific">Toxocara canis</name>
    <name type="common">Canine roundworm</name>
    <dbReference type="NCBI Taxonomy" id="6265"/>
    <lineage>
        <taxon>Eukaryota</taxon>
        <taxon>Metazoa</taxon>
        <taxon>Ecdysozoa</taxon>
        <taxon>Nematoda</taxon>
        <taxon>Chromadorea</taxon>
        <taxon>Rhabditida</taxon>
        <taxon>Spirurina</taxon>
        <taxon>Ascaridomorpha</taxon>
        <taxon>Ascaridoidea</taxon>
        <taxon>Toxocaridae</taxon>
        <taxon>Toxocara</taxon>
    </lineage>
</organism>
<dbReference type="AlphaFoldDB" id="A0A0B2VVE7"/>